<dbReference type="EMBL" id="CP108195">
    <property type="protein sequence ID" value="WTS11138.1"/>
    <property type="molecule type" value="Genomic_DNA"/>
</dbReference>
<organism evidence="3">
    <name type="scientific">Streptomyces sp. NBC_00119</name>
    <dbReference type="NCBI Taxonomy" id="2975659"/>
    <lineage>
        <taxon>Bacteria</taxon>
        <taxon>Bacillati</taxon>
        <taxon>Actinomycetota</taxon>
        <taxon>Actinomycetes</taxon>
        <taxon>Kitasatosporales</taxon>
        <taxon>Streptomycetaceae</taxon>
        <taxon>Streptomyces</taxon>
    </lineage>
</organism>
<dbReference type="Pfam" id="PF01797">
    <property type="entry name" value="Y1_Tnp"/>
    <property type="match status" value="1"/>
</dbReference>
<dbReference type="SUPFAM" id="SSF143422">
    <property type="entry name" value="Transposase IS200-like"/>
    <property type="match status" value="1"/>
</dbReference>
<dbReference type="InterPro" id="IPR002686">
    <property type="entry name" value="Transposase_17"/>
</dbReference>
<evidence type="ECO:0000259" key="2">
    <source>
        <dbReference type="Pfam" id="PF01797"/>
    </source>
</evidence>
<feature type="region of interest" description="Disordered" evidence="1">
    <location>
        <begin position="96"/>
        <end position="132"/>
    </location>
</feature>
<dbReference type="Gene3D" id="3.30.70.1290">
    <property type="entry name" value="Transposase IS200-like"/>
    <property type="match status" value="1"/>
</dbReference>
<feature type="domain" description="Transposase IS200-like" evidence="2">
    <location>
        <begin position="26"/>
        <end position="105"/>
    </location>
</feature>
<proteinExistence type="predicted"/>
<reference evidence="3" key="1">
    <citation type="submission" date="2022-10" db="EMBL/GenBank/DDBJ databases">
        <title>The complete genomes of actinobacterial strains from the NBC collection.</title>
        <authorList>
            <person name="Joergensen T.S."/>
            <person name="Alvarez Arevalo M."/>
            <person name="Sterndorff E.B."/>
            <person name="Faurdal D."/>
            <person name="Vuksanovic O."/>
            <person name="Mourched A.-S."/>
            <person name="Charusanti P."/>
            <person name="Shaw S."/>
            <person name="Blin K."/>
            <person name="Weber T."/>
        </authorList>
    </citation>
    <scope>NUCLEOTIDE SEQUENCE</scope>
    <source>
        <strain evidence="3">NBC_00119</strain>
    </source>
</reference>
<sequence>MVTITLDPMSPRGNQNPEVRSGRHVIYNLSAHMDFIAKNRREAFMDEPARCEETMRKACEDEPKQFNGEEDHMHLPVHYPPKVQLSKLVNSLKGTSSRCTCARNSTRTSAGTYGAATSGPGRTSPEAAAGHR</sequence>
<dbReference type="AlphaFoldDB" id="A0AAU1U1A5"/>
<dbReference type="GO" id="GO:0006313">
    <property type="term" value="P:DNA transposition"/>
    <property type="evidence" value="ECO:0007669"/>
    <property type="project" value="InterPro"/>
</dbReference>
<dbReference type="GO" id="GO:0004803">
    <property type="term" value="F:transposase activity"/>
    <property type="evidence" value="ECO:0007669"/>
    <property type="project" value="InterPro"/>
</dbReference>
<dbReference type="InterPro" id="IPR036515">
    <property type="entry name" value="Transposase_17_sf"/>
</dbReference>
<dbReference type="PANTHER" id="PTHR33360">
    <property type="entry name" value="TRANSPOSASE FOR INSERTION SEQUENCE ELEMENT IS200"/>
    <property type="match status" value="1"/>
</dbReference>
<accession>A0AAU1U1A5</accession>
<evidence type="ECO:0000256" key="1">
    <source>
        <dbReference type="SAM" id="MobiDB-lite"/>
    </source>
</evidence>
<protein>
    <submittedName>
        <fullName evidence="3">IS200/IS605 family transposase</fullName>
    </submittedName>
</protein>
<dbReference type="NCBIfam" id="NF033573">
    <property type="entry name" value="transpos_IS200"/>
    <property type="match status" value="1"/>
</dbReference>
<name>A0AAU1U1A5_9ACTN</name>
<gene>
    <name evidence="3" type="primary">tnpA</name>
    <name evidence="3" type="ORF">OHU69_08700</name>
</gene>
<dbReference type="GO" id="GO:0003677">
    <property type="term" value="F:DNA binding"/>
    <property type="evidence" value="ECO:0007669"/>
    <property type="project" value="InterPro"/>
</dbReference>
<dbReference type="PANTHER" id="PTHR33360:SF2">
    <property type="entry name" value="TRANSPOSASE FOR INSERTION SEQUENCE ELEMENT IS200"/>
    <property type="match status" value="1"/>
</dbReference>
<feature type="compositionally biased region" description="Polar residues" evidence="1">
    <location>
        <begin position="96"/>
        <end position="111"/>
    </location>
</feature>
<evidence type="ECO:0000313" key="3">
    <source>
        <dbReference type="EMBL" id="WTS11138.1"/>
    </source>
</evidence>